<keyword evidence="11" id="KW-0645">Protease</keyword>
<feature type="active site" description="Proton acceptor" evidence="7">
    <location>
        <position position="45"/>
    </location>
</feature>
<keyword evidence="12" id="KW-1185">Reference proteome</keyword>
<dbReference type="PANTHER" id="PTHR21581">
    <property type="entry name" value="D-ALANYL-D-ALANINE CARBOXYPEPTIDASE"/>
    <property type="match status" value="1"/>
</dbReference>
<keyword evidence="6" id="KW-0961">Cell wall biogenesis/degradation</keyword>
<dbReference type="SUPFAM" id="SSF56601">
    <property type="entry name" value="beta-lactamase/transpeptidase-like"/>
    <property type="match status" value="1"/>
</dbReference>
<organism evidence="11 12">
    <name type="scientific">Methylovulum psychrotolerans</name>
    <dbReference type="NCBI Taxonomy" id="1704499"/>
    <lineage>
        <taxon>Bacteria</taxon>
        <taxon>Pseudomonadati</taxon>
        <taxon>Pseudomonadota</taxon>
        <taxon>Gammaproteobacteria</taxon>
        <taxon>Methylococcales</taxon>
        <taxon>Methylococcaceae</taxon>
        <taxon>Methylovulum</taxon>
    </lineage>
</organism>
<sequence>MSLCLSLVSPASYSDHAAILIDADNGTIVYEQDANHAWFPASLTKVMTLYMTFTALSQGQVQLTDTMTASVYAARQPNSKLGLRPGENITVEEAILALITRSANDAAVVLAEHLGGNEENFATRMTAKAHSLGMYDTHFMNATGLPHQWQVTTPRDLGLLAYRTMQDFPNFYPYFASHSLFFRGREWPAINKFTASYPGAEGMKTGFTCGSGYNLISTAQQNGKRLIGVIMGGMTSPQRYQLMTAMMDNGFSNNLPPHADKHISAIPTKTFSSPPYQLGCGRDAPRTSYAQYTPPAAPRHNNNHAVHLRSSHAVRPRHIVASHAIPRAAKRVASKAQPLRLARATIPSKTRYHRSR</sequence>
<keyword evidence="3" id="KW-0378">Hydrolase</keyword>
<evidence type="ECO:0000256" key="3">
    <source>
        <dbReference type="ARBA" id="ARBA00022801"/>
    </source>
</evidence>
<accession>A0A1Z4C576</accession>
<gene>
    <name evidence="11" type="ORF">CEK71_02400</name>
</gene>
<protein>
    <submittedName>
        <fullName evidence="11">D-alanyl-D-alanine carboxypeptidase</fullName>
    </submittedName>
</protein>
<evidence type="ECO:0000256" key="2">
    <source>
        <dbReference type="ARBA" id="ARBA00022729"/>
    </source>
</evidence>
<evidence type="ECO:0000313" key="12">
    <source>
        <dbReference type="Proteomes" id="UP000197019"/>
    </source>
</evidence>
<feature type="domain" description="Peptidase S11 D-alanyl-D-alanine carboxypeptidase A N-terminal" evidence="10">
    <location>
        <begin position="10"/>
        <end position="233"/>
    </location>
</feature>
<evidence type="ECO:0000313" key="11">
    <source>
        <dbReference type="EMBL" id="ASF48614.1"/>
    </source>
</evidence>
<comment type="similarity">
    <text evidence="1 9">Belongs to the peptidase S11 family.</text>
</comment>
<dbReference type="PRINTS" id="PR00725">
    <property type="entry name" value="DADACBPTASE1"/>
</dbReference>
<evidence type="ECO:0000256" key="1">
    <source>
        <dbReference type="ARBA" id="ARBA00007164"/>
    </source>
</evidence>
<keyword evidence="11" id="KW-0121">Carboxypeptidase</keyword>
<dbReference type="InterPro" id="IPR012338">
    <property type="entry name" value="Beta-lactam/transpept-like"/>
</dbReference>
<evidence type="ECO:0000256" key="5">
    <source>
        <dbReference type="ARBA" id="ARBA00022984"/>
    </source>
</evidence>
<proteinExistence type="inferred from homology"/>
<feature type="active site" evidence="7">
    <location>
        <position position="102"/>
    </location>
</feature>
<keyword evidence="4" id="KW-0133">Cell shape</keyword>
<dbReference type="InterPro" id="IPR018044">
    <property type="entry name" value="Peptidase_S11"/>
</dbReference>
<dbReference type="OrthoDB" id="9795979at2"/>
<evidence type="ECO:0000256" key="9">
    <source>
        <dbReference type="RuleBase" id="RU004016"/>
    </source>
</evidence>
<dbReference type="GO" id="GO:0071555">
    <property type="term" value="P:cell wall organization"/>
    <property type="evidence" value="ECO:0007669"/>
    <property type="project" value="UniProtKB-KW"/>
</dbReference>
<dbReference type="Pfam" id="PF00768">
    <property type="entry name" value="Peptidase_S11"/>
    <property type="match status" value="1"/>
</dbReference>
<feature type="active site" description="Acyl-ester intermediate" evidence="7">
    <location>
        <position position="42"/>
    </location>
</feature>
<dbReference type="AlphaFoldDB" id="A0A1Z4C576"/>
<dbReference type="Gene3D" id="3.40.710.10">
    <property type="entry name" value="DD-peptidase/beta-lactamase superfamily"/>
    <property type="match status" value="1"/>
</dbReference>
<dbReference type="GO" id="GO:0009002">
    <property type="term" value="F:serine-type D-Ala-D-Ala carboxypeptidase activity"/>
    <property type="evidence" value="ECO:0007669"/>
    <property type="project" value="InterPro"/>
</dbReference>
<evidence type="ECO:0000259" key="10">
    <source>
        <dbReference type="Pfam" id="PF00768"/>
    </source>
</evidence>
<evidence type="ECO:0000256" key="8">
    <source>
        <dbReference type="PIRSR" id="PIRSR618044-2"/>
    </source>
</evidence>
<dbReference type="PANTHER" id="PTHR21581:SF6">
    <property type="entry name" value="TRAFFICKING PROTEIN PARTICLE COMPLEX SUBUNIT 12"/>
    <property type="match status" value="1"/>
</dbReference>
<dbReference type="InterPro" id="IPR001967">
    <property type="entry name" value="Peptidase_S11_N"/>
</dbReference>
<evidence type="ECO:0000256" key="4">
    <source>
        <dbReference type="ARBA" id="ARBA00022960"/>
    </source>
</evidence>
<evidence type="ECO:0000256" key="7">
    <source>
        <dbReference type="PIRSR" id="PIRSR618044-1"/>
    </source>
</evidence>
<reference evidence="11 12" key="1">
    <citation type="submission" date="2017-06" db="EMBL/GenBank/DDBJ databases">
        <title>Genome Sequencing of the methanotroph Methylovulum psychrotolerants str. HV10-M2 isolated from a high-altitude environment.</title>
        <authorList>
            <person name="Mateos-Rivera A."/>
        </authorList>
    </citation>
    <scope>NUCLEOTIDE SEQUENCE [LARGE SCALE GENOMIC DNA]</scope>
    <source>
        <strain evidence="11 12">HV10_M2</strain>
    </source>
</reference>
<keyword evidence="5" id="KW-0573">Peptidoglycan synthesis</keyword>
<name>A0A1Z4C576_9GAMM</name>
<feature type="binding site" evidence="8">
    <location>
        <position position="204"/>
    </location>
    <ligand>
        <name>substrate</name>
    </ligand>
</feature>
<evidence type="ECO:0000256" key="6">
    <source>
        <dbReference type="ARBA" id="ARBA00023316"/>
    </source>
</evidence>
<dbReference type="KEGG" id="mpsy:CEK71_02400"/>
<keyword evidence="2" id="KW-0732">Signal</keyword>
<dbReference type="GO" id="GO:0006508">
    <property type="term" value="P:proteolysis"/>
    <property type="evidence" value="ECO:0007669"/>
    <property type="project" value="InterPro"/>
</dbReference>
<dbReference type="Proteomes" id="UP000197019">
    <property type="component" value="Chromosome"/>
</dbReference>
<dbReference type="EMBL" id="CP022129">
    <property type="protein sequence ID" value="ASF48614.1"/>
    <property type="molecule type" value="Genomic_DNA"/>
</dbReference>
<dbReference type="GO" id="GO:0008360">
    <property type="term" value="P:regulation of cell shape"/>
    <property type="evidence" value="ECO:0007669"/>
    <property type="project" value="UniProtKB-KW"/>
</dbReference>
<dbReference type="GO" id="GO:0009252">
    <property type="term" value="P:peptidoglycan biosynthetic process"/>
    <property type="evidence" value="ECO:0007669"/>
    <property type="project" value="UniProtKB-KW"/>
</dbReference>